<dbReference type="RefSeq" id="XP_018497531.1">
    <property type="nucleotide sequence ID" value="XM_018642015.1"/>
</dbReference>
<organism evidence="2 3">
    <name type="scientific">Galendromus occidentalis</name>
    <name type="common">western predatory mite</name>
    <dbReference type="NCBI Taxonomy" id="34638"/>
    <lineage>
        <taxon>Eukaryota</taxon>
        <taxon>Metazoa</taxon>
        <taxon>Ecdysozoa</taxon>
        <taxon>Arthropoda</taxon>
        <taxon>Chelicerata</taxon>
        <taxon>Arachnida</taxon>
        <taxon>Acari</taxon>
        <taxon>Parasitiformes</taxon>
        <taxon>Mesostigmata</taxon>
        <taxon>Gamasina</taxon>
        <taxon>Phytoseioidea</taxon>
        <taxon>Phytoseiidae</taxon>
        <taxon>Typhlodrominae</taxon>
        <taxon>Galendromus</taxon>
    </lineage>
</organism>
<feature type="domain" description="MULE transposase" evidence="1">
    <location>
        <begin position="113"/>
        <end position="208"/>
    </location>
</feature>
<name>A0AAJ7L8Q1_9ACAR</name>
<dbReference type="Proteomes" id="UP000694867">
    <property type="component" value="Unplaced"/>
</dbReference>
<dbReference type="KEGG" id="goe:108865208"/>
<protein>
    <submittedName>
        <fullName evidence="3">Uncharacterized protein LOC108865208</fullName>
    </submittedName>
</protein>
<evidence type="ECO:0000313" key="3">
    <source>
        <dbReference type="RefSeq" id="XP_018497531.1"/>
    </source>
</evidence>
<evidence type="ECO:0000313" key="2">
    <source>
        <dbReference type="Proteomes" id="UP000694867"/>
    </source>
</evidence>
<dbReference type="GeneID" id="108865208"/>
<dbReference type="AlphaFoldDB" id="A0AAJ7L8Q1"/>
<sequence>MKTAVLKKTEYGVKELHSDVLVETFRVADEIDQDEASVSLPAYGSAESSLYRARAPVRPLLPKSRAEIDLRGIWTKTNGNEDSLLFNDGTNDRRLGFSINEMIRILCDAPGVYMDGKFRVVPQLFLQLCTLHAFYKGGMFPLAYFLLPDKRTETYTRMFRVLKDHARGLGKVFRPVKFQIDLESSVMNAIEDEFGEAVMKGCNFHFAQCLRREVQNLGLASEKENFLKKKVQLVIYSK</sequence>
<evidence type="ECO:0000259" key="1">
    <source>
        <dbReference type="Pfam" id="PF10551"/>
    </source>
</evidence>
<reference evidence="3" key="1">
    <citation type="submission" date="2025-08" db="UniProtKB">
        <authorList>
            <consortium name="RefSeq"/>
        </authorList>
    </citation>
    <scope>IDENTIFICATION</scope>
</reference>
<dbReference type="InterPro" id="IPR018289">
    <property type="entry name" value="MULE_transposase_dom"/>
</dbReference>
<accession>A0AAJ7L8Q1</accession>
<gene>
    <name evidence="3" type="primary">LOC108865208</name>
</gene>
<keyword evidence="2" id="KW-1185">Reference proteome</keyword>
<proteinExistence type="predicted"/>
<dbReference type="Pfam" id="PF10551">
    <property type="entry name" value="MULE"/>
    <property type="match status" value="1"/>
</dbReference>